<reference evidence="1" key="1">
    <citation type="submission" date="2018-05" db="EMBL/GenBank/DDBJ databases">
        <authorList>
            <person name="Lanie J.A."/>
            <person name="Ng W.-L."/>
            <person name="Kazmierczak K.M."/>
            <person name="Andrzejewski T.M."/>
            <person name="Davidsen T.M."/>
            <person name="Wayne K.J."/>
            <person name="Tettelin H."/>
            <person name="Glass J.I."/>
            <person name="Rusch D."/>
            <person name="Podicherti R."/>
            <person name="Tsui H.-C.T."/>
            <person name="Winkler M.E."/>
        </authorList>
    </citation>
    <scope>NUCLEOTIDE SEQUENCE</scope>
</reference>
<dbReference type="AlphaFoldDB" id="A0A382KL72"/>
<gene>
    <name evidence="1" type="ORF">METZ01_LOCUS277843</name>
</gene>
<organism evidence="1">
    <name type="scientific">marine metagenome</name>
    <dbReference type="NCBI Taxonomy" id="408172"/>
    <lineage>
        <taxon>unclassified sequences</taxon>
        <taxon>metagenomes</taxon>
        <taxon>ecological metagenomes</taxon>
    </lineage>
</organism>
<sequence length="77" mass="8805">MARVPKVEYTSRLLSPPIAQLDRAPGFEPGCREFESLWAGHFYIGLANHRLSKTVPLTITRFAFGWLGLHNYCIDRD</sequence>
<proteinExistence type="predicted"/>
<name>A0A382KL72_9ZZZZ</name>
<dbReference type="AntiFam" id="ANF00013">
    <property type="entry name" value="tRNA translation"/>
</dbReference>
<protein>
    <submittedName>
        <fullName evidence="1">Uncharacterized protein</fullName>
    </submittedName>
</protein>
<accession>A0A382KL72</accession>
<evidence type="ECO:0000313" key="1">
    <source>
        <dbReference type="EMBL" id="SVC24989.1"/>
    </source>
</evidence>
<dbReference type="EMBL" id="UINC01081288">
    <property type="protein sequence ID" value="SVC24989.1"/>
    <property type="molecule type" value="Genomic_DNA"/>
</dbReference>